<dbReference type="GO" id="GO:0042742">
    <property type="term" value="P:defense response to bacterium"/>
    <property type="evidence" value="ECO:0007669"/>
    <property type="project" value="UniProtKB-ARBA"/>
</dbReference>
<evidence type="ECO:0000259" key="8">
    <source>
        <dbReference type="Pfam" id="PF00931"/>
    </source>
</evidence>
<dbReference type="FunFam" id="1.10.10.10:FF:000322">
    <property type="entry name" value="Probable disease resistance protein At1g63360"/>
    <property type="match status" value="1"/>
</dbReference>
<dbReference type="InterPro" id="IPR032675">
    <property type="entry name" value="LRR_dom_sf"/>
</dbReference>
<evidence type="ECO:0000256" key="1">
    <source>
        <dbReference type="ARBA" id="ARBA00008894"/>
    </source>
</evidence>
<feature type="domain" description="NB-ARC" evidence="8">
    <location>
        <begin position="225"/>
        <end position="394"/>
    </location>
</feature>
<proteinExistence type="inferred from homology"/>
<dbReference type="Pfam" id="PF23598">
    <property type="entry name" value="LRR_14"/>
    <property type="match status" value="1"/>
</dbReference>
<evidence type="ECO:0000259" key="9">
    <source>
        <dbReference type="Pfam" id="PF18052"/>
    </source>
</evidence>
<dbReference type="InterPro" id="IPR055414">
    <property type="entry name" value="LRR_R13L4/SHOC2-like"/>
</dbReference>
<keyword evidence="4" id="KW-0547">Nucleotide-binding</keyword>
<dbReference type="Gene3D" id="1.20.5.4130">
    <property type="match status" value="1"/>
</dbReference>
<dbReference type="InterPro" id="IPR036388">
    <property type="entry name" value="WH-like_DNA-bd_sf"/>
</dbReference>
<keyword evidence="2" id="KW-0433">Leucine-rich repeat</keyword>
<dbReference type="Pfam" id="PF23559">
    <property type="entry name" value="WHD_DRP"/>
    <property type="match status" value="1"/>
</dbReference>
<name>A0ABC9C236_9POAL</name>
<dbReference type="Proteomes" id="UP001497457">
    <property type="component" value="Chromosome 28b"/>
</dbReference>
<dbReference type="Gene3D" id="1.10.10.10">
    <property type="entry name" value="Winged helix-like DNA-binding domain superfamily/Winged helix DNA-binding domain"/>
    <property type="match status" value="1"/>
</dbReference>
<evidence type="ECO:0000313" key="12">
    <source>
        <dbReference type="EMBL" id="CAL5010490.1"/>
    </source>
</evidence>
<evidence type="ECO:0000259" key="10">
    <source>
        <dbReference type="Pfam" id="PF23559"/>
    </source>
</evidence>
<dbReference type="InterPro" id="IPR058922">
    <property type="entry name" value="WHD_DRP"/>
</dbReference>
<reference evidence="12 13" key="2">
    <citation type="submission" date="2024-10" db="EMBL/GenBank/DDBJ databases">
        <authorList>
            <person name="Ryan C."/>
        </authorList>
    </citation>
    <scope>NUCLEOTIDE SEQUENCE [LARGE SCALE GENOMIC DNA]</scope>
</reference>
<dbReference type="SUPFAM" id="SSF52540">
    <property type="entry name" value="P-loop containing nucleoside triphosphate hydrolases"/>
    <property type="match status" value="1"/>
</dbReference>
<keyword evidence="5" id="KW-0611">Plant defense</keyword>
<evidence type="ECO:0000256" key="4">
    <source>
        <dbReference type="ARBA" id="ARBA00022741"/>
    </source>
</evidence>
<dbReference type="InterPro" id="IPR027417">
    <property type="entry name" value="P-loop_NTPase"/>
</dbReference>
<keyword evidence="3" id="KW-0677">Repeat</keyword>
<dbReference type="PRINTS" id="PR00364">
    <property type="entry name" value="DISEASERSIST"/>
</dbReference>
<dbReference type="InterPro" id="IPR044974">
    <property type="entry name" value="Disease_R_plants"/>
</dbReference>
<dbReference type="Pfam" id="PF18052">
    <property type="entry name" value="Rx_N"/>
    <property type="match status" value="1"/>
</dbReference>
<dbReference type="InterPro" id="IPR042197">
    <property type="entry name" value="Apaf_helical"/>
</dbReference>
<dbReference type="AlphaFoldDB" id="A0ABC9C236"/>
<feature type="domain" description="Disease resistance N-terminal" evidence="9">
    <location>
        <begin position="68"/>
        <end position="153"/>
    </location>
</feature>
<feature type="domain" description="Disease resistance R13L4/SHOC-2-like LRR" evidence="11">
    <location>
        <begin position="600"/>
        <end position="983"/>
    </location>
</feature>
<dbReference type="FunFam" id="3.40.50.300:FF:001091">
    <property type="entry name" value="Probable disease resistance protein At1g61300"/>
    <property type="match status" value="1"/>
</dbReference>
<dbReference type="PANTHER" id="PTHR23155">
    <property type="entry name" value="DISEASE RESISTANCE PROTEIN RP"/>
    <property type="match status" value="1"/>
</dbReference>
<feature type="region of interest" description="Disordered" evidence="7">
    <location>
        <begin position="1018"/>
        <end position="1054"/>
    </location>
</feature>
<evidence type="ECO:0000313" key="13">
    <source>
        <dbReference type="Proteomes" id="UP001497457"/>
    </source>
</evidence>
<dbReference type="Gene3D" id="1.10.8.430">
    <property type="entry name" value="Helical domain of apoptotic protease-activating factors"/>
    <property type="match status" value="1"/>
</dbReference>
<organism evidence="12 13">
    <name type="scientific">Urochloa decumbens</name>
    <dbReference type="NCBI Taxonomy" id="240449"/>
    <lineage>
        <taxon>Eukaryota</taxon>
        <taxon>Viridiplantae</taxon>
        <taxon>Streptophyta</taxon>
        <taxon>Embryophyta</taxon>
        <taxon>Tracheophyta</taxon>
        <taxon>Spermatophyta</taxon>
        <taxon>Magnoliopsida</taxon>
        <taxon>Liliopsida</taxon>
        <taxon>Poales</taxon>
        <taxon>Poaceae</taxon>
        <taxon>PACMAD clade</taxon>
        <taxon>Panicoideae</taxon>
        <taxon>Panicodae</taxon>
        <taxon>Paniceae</taxon>
        <taxon>Melinidinae</taxon>
        <taxon>Urochloa</taxon>
    </lineage>
</organism>
<feature type="domain" description="Disease resistance protein winged helix" evidence="10">
    <location>
        <begin position="481"/>
        <end position="549"/>
    </location>
</feature>
<dbReference type="Gene3D" id="3.80.10.10">
    <property type="entry name" value="Ribonuclease Inhibitor"/>
    <property type="match status" value="1"/>
</dbReference>
<evidence type="ECO:0000256" key="6">
    <source>
        <dbReference type="ARBA" id="ARBA00023054"/>
    </source>
</evidence>
<evidence type="ECO:0000256" key="5">
    <source>
        <dbReference type="ARBA" id="ARBA00022821"/>
    </source>
</evidence>
<dbReference type="GO" id="GO:0002758">
    <property type="term" value="P:innate immune response-activating signaling pathway"/>
    <property type="evidence" value="ECO:0007669"/>
    <property type="project" value="UniProtKB-ARBA"/>
</dbReference>
<dbReference type="InterPro" id="IPR041118">
    <property type="entry name" value="Rx_N"/>
</dbReference>
<accession>A0ABC9C236</accession>
<dbReference type="SUPFAM" id="SSF52058">
    <property type="entry name" value="L domain-like"/>
    <property type="match status" value="1"/>
</dbReference>
<dbReference type="EMBL" id="OZ075138">
    <property type="protein sequence ID" value="CAL5010490.1"/>
    <property type="molecule type" value="Genomic_DNA"/>
</dbReference>
<dbReference type="CDD" id="cd14798">
    <property type="entry name" value="RX-CC_like"/>
    <property type="match status" value="1"/>
</dbReference>
<dbReference type="InterPro" id="IPR038005">
    <property type="entry name" value="RX-like_CC"/>
</dbReference>
<evidence type="ECO:0000259" key="11">
    <source>
        <dbReference type="Pfam" id="PF23598"/>
    </source>
</evidence>
<keyword evidence="13" id="KW-1185">Reference proteome</keyword>
<dbReference type="Gene3D" id="3.40.50.300">
    <property type="entry name" value="P-loop containing nucleotide triphosphate hydrolases"/>
    <property type="match status" value="1"/>
</dbReference>
<dbReference type="GO" id="GO:0009626">
    <property type="term" value="P:plant-type hypersensitive response"/>
    <property type="evidence" value="ECO:0007669"/>
    <property type="project" value="UniProtKB-ARBA"/>
</dbReference>
<dbReference type="InterPro" id="IPR002182">
    <property type="entry name" value="NB-ARC"/>
</dbReference>
<evidence type="ECO:0000256" key="3">
    <source>
        <dbReference type="ARBA" id="ARBA00022737"/>
    </source>
</evidence>
<evidence type="ECO:0000256" key="7">
    <source>
        <dbReference type="SAM" id="MobiDB-lite"/>
    </source>
</evidence>
<protein>
    <submittedName>
        <fullName evidence="12">Uncharacterized protein</fullName>
    </submittedName>
</protein>
<gene>
    <name evidence="12" type="ORF">URODEC1_LOCUS70028</name>
</gene>
<dbReference type="PANTHER" id="PTHR23155:SF1028">
    <property type="entry name" value="OS08G0174800 PROTEIN"/>
    <property type="match status" value="1"/>
</dbReference>
<dbReference type="Pfam" id="PF00931">
    <property type="entry name" value="NB-ARC"/>
    <property type="match status" value="1"/>
</dbReference>
<reference evidence="13" key="1">
    <citation type="submission" date="2024-06" db="EMBL/GenBank/DDBJ databases">
        <authorList>
            <person name="Ryan C."/>
        </authorList>
    </citation>
    <scope>NUCLEOTIDE SEQUENCE [LARGE SCALE GENOMIC DNA]</scope>
</reference>
<comment type="similarity">
    <text evidence="1">Belongs to the disease resistance NB-LRR family.</text>
</comment>
<evidence type="ECO:0000256" key="2">
    <source>
        <dbReference type="ARBA" id="ARBA00022614"/>
    </source>
</evidence>
<keyword evidence="6" id="KW-0175">Coiled coil</keyword>
<feature type="compositionally biased region" description="Acidic residues" evidence="7">
    <location>
        <begin position="1032"/>
        <end position="1054"/>
    </location>
</feature>
<sequence length="1054" mass="119638">MLKSCIRHCLRSLVSPLEVTLEDEELMFSHIHRDITSFVLKHSKTSPCRELAGTVAPAMEVVGVSTGVMKPLLSKLTKLLEKEYVKFKGVRKQIKFLRDELTTMGATLEMLADAEHLNPETRLWRDRIRELAYDLEDCIDAFVVRVDSGHDGQTGFKKYFRKLKRLKARHEIANQIEQLKAAVMEASERHKRYKYVGIPSNSSGVDPRLSALYVEIDELVGIDGPMKHIIQWLSTENKASSAQLKVLSIVGCGGLGKTTLANQVYKNVKGQYSCGAFVSVSQNPDVKKILRDISKEVGILNNILDHDEKQLIDELRKHLREKRYLIVIDDIWDAKPWETIKLALVNKNCESRVITTTRSTAVASCLSSLDGNVYQMKSLSFVDSKKLLLKRAFGSENLCCTHLGSVPDEILRKCDGLPLAIITISSLLADKHAKCEWDRVLHDIGSTLAKNPCAEKMTAILSMSYFHIPHHLRTCLLYLSVFPEDFEIKKQRLINRWIAEGFVHEEAGRTKYEMGEGYFNDLINRSMIQPVGVKYGQAEACRVHDIILDYIKCKAVEENFVTSLDAIEHVYSSGYKVRRICVRNHAEENVAIWADPILSHVRSITMFCRKTIKTSLLRSTAFRVLDLGDCLYMDNNHIANIEKFFHLKYLSLRSHSITKLPEKIGELQYLQTLDVRFTSIKELPSTITKLQRLAHLYVDGKVRFPDGMIRQMHGLEELREYGVQSYEQGKTLEEFSKLNNLRTLNLRWDFDSFFGTEGRREVEDCHGYVGTLLSSSNLYNLYITDFSSGDNRYPLSLDSWHPASSCSLRKLCIKNCIIYKVPNWMGSLGNLVVLKLNGVLCLRPEDVEILGAIPSLFSLKLVTVGGTKGRIIIHGRNGFRSLKYFSLCIVFCGTALDFQVGSMPKLEHVKLKFGVHKRECLNGASSLGVQNLSSLSKVQVKIYGDCIPDDKYDPTEDENDGAIKWVASAINGAVVTHPNRPTVTFKTKLVEAMRMCNHLLGGLLTEWFKIWQTEKEQTELEQTDGLNRRITDEEEQTGEGEGEEEADIEEERYL</sequence>
<dbReference type="GO" id="GO:0000166">
    <property type="term" value="F:nucleotide binding"/>
    <property type="evidence" value="ECO:0007669"/>
    <property type="project" value="UniProtKB-KW"/>
</dbReference>